<proteinExistence type="predicted"/>
<evidence type="ECO:0000313" key="3">
    <source>
        <dbReference type="Proteomes" id="UP001054821"/>
    </source>
</evidence>
<evidence type="ECO:0000256" key="1">
    <source>
        <dbReference type="SAM" id="MobiDB-lite"/>
    </source>
</evidence>
<organism evidence="2 3">
    <name type="scientific">Prunus dulcis</name>
    <name type="common">Almond</name>
    <name type="synonym">Amygdalus dulcis</name>
    <dbReference type="NCBI Taxonomy" id="3755"/>
    <lineage>
        <taxon>Eukaryota</taxon>
        <taxon>Viridiplantae</taxon>
        <taxon>Streptophyta</taxon>
        <taxon>Embryophyta</taxon>
        <taxon>Tracheophyta</taxon>
        <taxon>Spermatophyta</taxon>
        <taxon>Magnoliopsida</taxon>
        <taxon>eudicotyledons</taxon>
        <taxon>Gunneridae</taxon>
        <taxon>Pentapetalae</taxon>
        <taxon>rosids</taxon>
        <taxon>fabids</taxon>
        <taxon>Rosales</taxon>
        <taxon>Rosaceae</taxon>
        <taxon>Amygdaloideae</taxon>
        <taxon>Amygdaleae</taxon>
        <taxon>Prunus</taxon>
    </lineage>
</organism>
<protein>
    <submittedName>
        <fullName evidence="2">Uncharacterized protein</fullName>
    </submittedName>
</protein>
<evidence type="ECO:0000313" key="2">
    <source>
        <dbReference type="EMBL" id="KAI5324289.1"/>
    </source>
</evidence>
<keyword evidence="3" id="KW-1185">Reference proteome</keyword>
<dbReference type="EMBL" id="JAJFAZ020000006">
    <property type="protein sequence ID" value="KAI5324289.1"/>
    <property type="molecule type" value="Genomic_DNA"/>
</dbReference>
<feature type="compositionally biased region" description="Basic and acidic residues" evidence="1">
    <location>
        <begin position="101"/>
        <end position="115"/>
    </location>
</feature>
<feature type="region of interest" description="Disordered" evidence="1">
    <location>
        <begin position="93"/>
        <end position="115"/>
    </location>
</feature>
<accession>A0AAD4VH77</accession>
<dbReference type="Proteomes" id="UP001054821">
    <property type="component" value="Chromosome 6"/>
</dbReference>
<gene>
    <name evidence="2" type="ORF">L3X38_033362</name>
</gene>
<reference evidence="2 3" key="1">
    <citation type="journal article" date="2022" name="G3 (Bethesda)">
        <title>Whole-genome sequence and methylome profiling of the almond [Prunus dulcis (Mill.) D.A. Webb] cultivar 'Nonpareil'.</title>
        <authorList>
            <person name="D'Amico-Willman K.M."/>
            <person name="Ouma W.Z."/>
            <person name="Meulia T."/>
            <person name="Sideli G.M."/>
            <person name="Gradziel T.M."/>
            <person name="Fresnedo-Ramirez J."/>
        </authorList>
    </citation>
    <scope>NUCLEOTIDE SEQUENCE [LARGE SCALE GENOMIC DNA]</scope>
    <source>
        <strain evidence="2">Clone GOH B32 T37-40</strain>
    </source>
</reference>
<dbReference type="AlphaFoldDB" id="A0AAD4VH77"/>
<sequence length="115" mass="12062">MVRASWTSRGSLLLISRTPGASLERFGEELREIFELKVRTPPSAKMAGSGQDPACAGLGSVGKCRLASCGSNGTGAGDRVAVWWRLGRLKGEEVAGGVQSEGERENDAGGREKQG</sequence>
<name>A0AAD4VH77_PRUDU</name>
<comment type="caution">
    <text evidence="2">The sequence shown here is derived from an EMBL/GenBank/DDBJ whole genome shotgun (WGS) entry which is preliminary data.</text>
</comment>